<dbReference type="PIRSF" id="PIRSF036578">
    <property type="entry name" value="RFC1"/>
    <property type="match status" value="1"/>
</dbReference>
<dbReference type="GO" id="GO:0003689">
    <property type="term" value="F:DNA clamp loader activity"/>
    <property type="evidence" value="ECO:0007669"/>
    <property type="project" value="UniProtKB-UniRule"/>
</dbReference>
<evidence type="ECO:0000256" key="1">
    <source>
        <dbReference type="ARBA" id="ARBA00004123"/>
    </source>
</evidence>
<dbReference type="InterPro" id="IPR008921">
    <property type="entry name" value="DNA_pol3_clamp-load_cplx_C"/>
</dbReference>
<dbReference type="Pfam" id="PF00004">
    <property type="entry name" value="AAA"/>
    <property type="match status" value="1"/>
</dbReference>
<accession>A0A1X7VE03</accession>
<keyword evidence="5 12" id="KW-0235">DNA replication</keyword>
<dbReference type="InterPro" id="IPR013725">
    <property type="entry name" value="DNA_replication_fac_RFC1_C"/>
</dbReference>
<evidence type="ECO:0000256" key="6">
    <source>
        <dbReference type="ARBA" id="ARBA00022741"/>
    </source>
</evidence>
<dbReference type="FunFam" id="1.20.272.10:FF:000005">
    <property type="entry name" value="Replication factor C subunit 1"/>
    <property type="match status" value="1"/>
</dbReference>
<keyword evidence="6 12" id="KW-0547">Nucleotide-binding</keyword>
<sequence length="994" mass="110308">THVRSYYKMDIRGFFKAKIKEKAAIKEDEDDFKSVKRRRTGDKRKKPRPRILSDSDDEEKKETKRVKTTPPAAKEVELRRSTRITPLKEKHGHLKKPNKATPIKTKNRKEISSAEEFFGSAPVATPTSNKKSTKKEEPKETRPQDIAAEKPAKGKRKIQYIDIEEEPPAQKLKLLRDKDQKDLSTDKGHVSESPPLPPPAHIDLTSSCESVKQEPKTIKQEPKKVKQEPKKVKQEPKQVKQESKPVKQDSKPVSDVKPTASSEPAKRQKSSTPPAKSVKPVTEAETALKTPAAKRYDSYREYMNRGGPKAPGSKEIPQGAPNCLYGLTFVFTGVGESMEREEAADIVKSYGGRVTTSLSKKTNYLVVGEGAGVSKLSQAKSLNVCEIDEDGFLELIRTRPERKGVVTTPTNTGVKSRKRKGSSNEPIPVTTPPPATKRPCYSVMTPTSTLTTPTTPTTPTDLSSIPTSSFYPTTPTSTKSAKPKGPSTLLWVDKYAPASVKGIIGQQGGKSNANKLLEWLKVWHKYHGVSASTRKLTGEGVFHKAALLSGPPGIGKTTTAVLVCKELDYTFTELNASATRSRKSLQQFVTDSLSSHSMDSYITGGSQRHHVLIMDEVDGMAGNEDRGGVMELIQLIKTSRVPIICICNDRSQAKMRSLANYCFDLRFYKPKLEQIKGPMMSVAFKEGIKIKPEALNEIIISCNYDIRQVLHSLSMLAAGTTSITKESLGGGEGKTSIRKSPFDVVRKVFQPFDGQRELSLREKSDLFFTDYSLMPLFVQENYLQVKPVNNTGTATLSKIQLLEKVSSAADSIAQGDLVSRIVRSDQGWQLLPTQAIFSSILPGEYMRGGMSLPEFPQWLGNYSKTSKTDRILQQLVSHSTLNCSCNKTEFLLDYSPLLSAALTAPLQNNGDKEGPSRVVETLKDYDLTREDWEDVIELNSYSGRASALSTIDPKVKATLTRLYNKEDIKLPYSVMTVRTKRGRASLEEEEEEER</sequence>
<dbReference type="CDD" id="cd17752">
    <property type="entry name" value="BRCT_RFC1"/>
    <property type="match status" value="1"/>
</dbReference>
<dbReference type="CDD" id="cd00009">
    <property type="entry name" value="AAA"/>
    <property type="match status" value="1"/>
</dbReference>
<dbReference type="Pfam" id="PF00533">
    <property type="entry name" value="BRCT"/>
    <property type="match status" value="1"/>
</dbReference>
<feature type="compositionally biased region" description="Basic and acidic residues" evidence="13">
    <location>
        <begin position="134"/>
        <end position="152"/>
    </location>
</feature>
<dbReference type="SUPFAM" id="SSF52540">
    <property type="entry name" value="P-loop containing nucleoside triphosphate hydrolases"/>
    <property type="match status" value="1"/>
</dbReference>
<reference evidence="15" key="1">
    <citation type="submission" date="2017-05" db="UniProtKB">
        <authorList>
            <consortium name="EnsemblMetazoa"/>
        </authorList>
    </citation>
    <scope>IDENTIFICATION</scope>
</reference>
<feature type="domain" description="BRCT" evidence="14">
    <location>
        <begin position="319"/>
        <end position="399"/>
    </location>
</feature>
<feature type="compositionally biased region" description="Basic and acidic residues" evidence="13">
    <location>
        <begin position="174"/>
        <end position="190"/>
    </location>
</feature>
<evidence type="ECO:0000259" key="14">
    <source>
        <dbReference type="PROSITE" id="PS50172"/>
    </source>
</evidence>
<evidence type="ECO:0000256" key="12">
    <source>
        <dbReference type="PIRNR" id="PIRNR036578"/>
    </source>
</evidence>
<feature type="compositionally biased region" description="Basic and acidic residues" evidence="13">
    <location>
        <begin position="294"/>
        <end position="303"/>
    </location>
</feature>
<feature type="compositionally biased region" description="Low complexity" evidence="13">
    <location>
        <begin position="445"/>
        <end position="484"/>
    </location>
</feature>
<dbReference type="GO" id="GO:0005634">
    <property type="term" value="C:nucleus"/>
    <property type="evidence" value="ECO:0007669"/>
    <property type="project" value="UniProtKB-SubCell"/>
</dbReference>
<dbReference type="InterPro" id="IPR003593">
    <property type="entry name" value="AAA+_ATPase"/>
</dbReference>
<dbReference type="SUPFAM" id="SSF52113">
    <property type="entry name" value="BRCT domain"/>
    <property type="match status" value="1"/>
</dbReference>
<evidence type="ECO:0000256" key="8">
    <source>
        <dbReference type="ARBA" id="ARBA00023125"/>
    </source>
</evidence>
<feature type="compositionally biased region" description="Basic residues" evidence="13">
    <location>
        <begin position="35"/>
        <end position="49"/>
    </location>
</feature>
<dbReference type="GO" id="GO:0005524">
    <property type="term" value="F:ATP binding"/>
    <property type="evidence" value="ECO:0007669"/>
    <property type="project" value="UniProtKB-UniRule"/>
</dbReference>
<dbReference type="InterPro" id="IPR047854">
    <property type="entry name" value="RFC_lid"/>
</dbReference>
<evidence type="ECO:0000256" key="13">
    <source>
        <dbReference type="SAM" id="MobiDB-lite"/>
    </source>
</evidence>
<keyword evidence="7 12" id="KW-0067">ATP-binding</keyword>
<dbReference type="EnsemblMetazoa" id="Aqu2.1.37737_001">
    <property type="protein sequence ID" value="Aqu2.1.37737_001"/>
    <property type="gene ID" value="Aqu2.1.37737"/>
</dbReference>
<dbReference type="GO" id="GO:0006281">
    <property type="term" value="P:DNA repair"/>
    <property type="evidence" value="ECO:0007669"/>
    <property type="project" value="InterPro"/>
</dbReference>
<feature type="region of interest" description="Disordered" evidence="13">
    <location>
        <begin position="25"/>
        <end position="317"/>
    </location>
</feature>
<dbReference type="FunFam" id="1.10.8.60:FF:000021">
    <property type="entry name" value="Replication factor C subunit 1"/>
    <property type="match status" value="1"/>
</dbReference>
<dbReference type="PROSITE" id="PS50172">
    <property type="entry name" value="BRCT"/>
    <property type="match status" value="1"/>
</dbReference>
<comment type="similarity">
    <text evidence="2 12">Belongs to the activator 1 large subunit family.</text>
</comment>
<dbReference type="GO" id="GO:0006260">
    <property type="term" value="P:DNA replication"/>
    <property type="evidence" value="ECO:0007669"/>
    <property type="project" value="UniProtKB-KW"/>
</dbReference>
<organism evidence="15">
    <name type="scientific">Amphimedon queenslandica</name>
    <name type="common">Sponge</name>
    <dbReference type="NCBI Taxonomy" id="400682"/>
    <lineage>
        <taxon>Eukaryota</taxon>
        <taxon>Metazoa</taxon>
        <taxon>Porifera</taxon>
        <taxon>Demospongiae</taxon>
        <taxon>Heteroscleromorpha</taxon>
        <taxon>Haplosclerida</taxon>
        <taxon>Niphatidae</taxon>
        <taxon>Amphimedon</taxon>
    </lineage>
</organism>
<comment type="subunit">
    <text evidence="11">Large subunit of the RFC complex, an heteropentameric complex consisting of RFC1 and four small subunits RFC2, RFC3, RFC4 and RFC5; the RFC complex interacts with PCNA and the interaction involves RFC1.</text>
</comment>
<protein>
    <recommendedName>
        <fullName evidence="3 12">Replication factor C subunit 1</fullName>
    </recommendedName>
</protein>
<keyword evidence="4" id="KW-0597">Phosphoprotein</keyword>
<evidence type="ECO:0000313" key="15">
    <source>
        <dbReference type="EnsemblMetazoa" id="Aqu2.1.37737_001"/>
    </source>
</evidence>
<dbReference type="GO" id="GO:0003677">
    <property type="term" value="F:DNA binding"/>
    <property type="evidence" value="ECO:0007669"/>
    <property type="project" value="UniProtKB-KW"/>
</dbReference>
<evidence type="ECO:0000256" key="4">
    <source>
        <dbReference type="ARBA" id="ARBA00022553"/>
    </source>
</evidence>
<dbReference type="FunFam" id="3.40.50.10190:FF:000001">
    <property type="entry name" value="Replication factor C subunit 1"/>
    <property type="match status" value="1"/>
</dbReference>
<evidence type="ECO:0000256" key="3">
    <source>
        <dbReference type="ARBA" id="ARBA00020401"/>
    </source>
</evidence>
<dbReference type="InterPro" id="IPR001357">
    <property type="entry name" value="BRCT_dom"/>
</dbReference>
<dbReference type="SMART" id="SM00382">
    <property type="entry name" value="AAA"/>
    <property type="match status" value="1"/>
</dbReference>
<dbReference type="InParanoid" id="A0A1X7VE03"/>
<dbReference type="Pfam" id="PF25361">
    <property type="entry name" value="AAA_lid_RFC1"/>
    <property type="match status" value="1"/>
</dbReference>
<dbReference type="InterPro" id="IPR003959">
    <property type="entry name" value="ATPase_AAA_core"/>
</dbReference>
<dbReference type="STRING" id="400682.A0A1X7VE03"/>
<dbReference type="eggNOG" id="KOG1968">
    <property type="taxonomic scope" value="Eukaryota"/>
</dbReference>
<dbReference type="PANTHER" id="PTHR23389:SF6">
    <property type="entry name" value="REPLICATION FACTOR C SUBUNIT 1"/>
    <property type="match status" value="1"/>
</dbReference>
<dbReference type="FunFam" id="3.40.50.300:FF:000395">
    <property type="entry name" value="Replication factor C subunit 1"/>
    <property type="match status" value="1"/>
</dbReference>
<dbReference type="eggNOG" id="KOG3191">
    <property type="taxonomic scope" value="Eukaryota"/>
</dbReference>
<dbReference type="AlphaFoldDB" id="A0A1X7VE03"/>
<evidence type="ECO:0000256" key="9">
    <source>
        <dbReference type="ARBA" id="ARBA00023242"/>
    </source>
</evidence>
<feature type="region of interest" description="Disordered" evidence="13">
    <location>
        <begin position="405"/>
        <end position="484"/>
    </location>
</feature>
<dbReference type="InterPro" id="IPR012178">
    <property type="entry name" value="RFC1"/>
</dbReference>
<name>A0A1X7VE03_AMPQE</name>
<dbReference type="SUPFAM" id="SSF48019">
    <property type="entry name" value="post-AAA+ oligomerization domain-like"/>
    <property type="match status" value="1"/>
</dbReference>
<dbReference type="GO" id="GO:0005663">
    <property type="term" value="C:DNA replication factor C complex"/>
    <property type="evidence" value="ECO:0007669"/>
    <property type="project" value="InterPro"/>
</dbReference>
<evidence type="ECO:0000256" key="11">
    <source>
        <dbReference type="ARBA" id="ARBA00064311"/>
    </source>
</evidence>
<evidence type="ECO:0000256" key="10">
    <source>
        <dbReference type="ARBA" id="ARBA00054501"/>
    </source>
</evidence>
<dbReference type="GO" id="GO:0016887">
    <property type="term" value="F:ATP hydrolysis activity"/>
    <property type="evidence" value="ECO:0007669"/>
    <property type="project" value="InterPro"/>
</dbReference>
<dbReference type="Gene3D" id="1.10.8.60">
    <property type="match status" value="1"/>
</dbReference>
<keyword evidence="8" id="KW-0238">DNA-binding</keyword>
<dbReference type="PANTHER" id="PTHR23389">
    <property type="entry name" value="CHROMOSOME TRANSMISSION FIDELITY FACTOR 18"/>
    <property type="match status" value="1"/>
</dbReference>
<dbReference type="Pfam" id="PF08519">
    <property type="entry name" value="RFC1"/>
    <property type="match status" value="1"/>
</dbReference>
<dbReference type="InterPro" id="IPR036420">
    <property type="entry name" value="BRCT_dom_sf"/>
</dbReference>
<dbReference type="InterPro" id="IPR027417">
    <property type="entry name" value="P-loop_NTPase"/>
</dbReference>
<proteinExistence type="inferred from homology"/>
<feature type="compositionally biased region" description="Basic and acidic residues" evidence="13">
    <location>
        <begin position="211"/>
        <end position="254"/>
    </location>
</feature>
<dbReference type="Gene3D" id="1.20.272.10">
    <property type="match status" value="1"/>
</dbReference>
<evidence type="ECO:0000256" key="7">
    <source>
        <dbReference type="ARBA" id="ARBA00022840"/>
    </source>
</evidence>
<dbReference type="Gene3D" id="3.40.50.300">
    <property type="entry name" value="P-loop containing nucleotide triphosphate hydrolases"/>
    <property type="match status" value="1"/>
</dbReference>
<evidence type="ECO:0000256" key="2">
    <source>
        <dbReference type="ARBA" id="ARBA00006116"/>
    </source>
</evidence>
<dbReference type="OrthoDB" id="446168at2759"/>
<dbReference type="CDD" id="cd18140">
    <property type="entry name" value="HLD_clamp_RFC"/>
    <property type="match status" value="1"/>
</dbReference>
<comment type="function">
    <text evidence="10">Subunit of the replication factor C (RFC) complex which acts during elongation of primed DNA templates by DNA polymerases delta and epsilon, and is necessary for ATP-dependent loading of proliferating cell nuclear antigen (PCNA) onto primed DNA. This subunit binds to the primer-template junction. Binds the PO-B transcription element as well as other GA rich DNA sequences. Can bind single- or double-stranded DNA.</text>
</comment>
<keyword evidence="9 12" id="KW-0539">Nucleus</keyword>
<dbReference type="SMART" id="SM00292">
    <property type="entry name" value="BRCT"/>
    <property type="match status" value="1"/>
</dbReference>
<comment type="subcellular location">
    <subcellularLocation>
        <location evidence="1 12">Nucleus</location>
    </subcellularLocation>
</comment>
<evidence type="ECO:0000256" key="5">
    <source>
        <dbReference type="ARBA" id="ARBA00022705"/>
    </source>
</evidence>
<dbReference type="Gene3D" id="3.40.50.10190">
    <property type="entry name" value="BRCT domain"/>
    <property type="match status" value="1"/>
</dbReference>